<evidence type="ECO:0000256" key="1">
    <source>
        <dbReference type="ARBA" id="ARBA00022676"/>
    </source>
</evidence>
<dbReference type="RefSeq" id="WP_130156050.1">
    <property type="nucleotide sequence ID" value="NZ_SGIS01000008.1"/>
</dbReference>
<accession>A0A4V2DDJ6</accession>
<dbReference type="GO" id="GO:0016757">
    <property type="term" value="F:glycosyltransferase activity"/>
    <property type="evidence" value="ECO:0007669"/>
    <property type="project" value="UniProtKB-KW"/>
</dbReference>
<protein>
    <submittedName>
        <fullName evidence="4">Glycosidase</fullName>
    </submittedName>
</protein>
<dbReference type="GO" id="GO:0016798">
    <property type="term" value="F:hydrolase activity, acting on glycosyl bonds"/>
    <property type="evidence" value="ECO:0007669"/>
    <property type="project" value="UniProtKB-KW"/>
</dbReference>
<name>A0A4V2DDJ6_9SPHN</name>
<organism evidence="4 5">
    <name type="scientific">Sphingomonas populi</name>
    <dbReference type="NCBI Taxonomy" id="2484750"/>
    <lineage>
        <taxon>Bacteria</taxon>
        <taxon>Pseudomonadati</taxon>
        <taxon>Pseudomonadota</taxon>
        <taxon>Alphaproteobacteria</taxon>
        <taxon>Sphingomonadales</taxon>
        <taxon>Sphingomonadaceae</taxon>
        <taxon>Sphingomonas</taxon>
    </lineage>
</organism>
<dbReference type="PANTHER" id="PTHR34106">
    <property type="entry name" value="GLYCOSIDASE"/>
    <property type="match status" value="1"/>
</dbReference>
<keyword evidence="4" id="KW-0378">Hydrolase</keyword>
<comment type="similarity">
    <text evidence="3">Belongs to the glycosyl hydrolase 130 family.</text>
</comment>
<dbReference type="EMBL" id="SGIS01000008">
    <property type="protein sequence ID" value="RZF65218.1"/>
    <property type="molecule type" value="Genomic_DNA"/>
</dbReference>
<comment type="caution">
    <text evidence="4">The sequence shown here is derived from an EMBL/GenBank/DDBJ whole genome shotgun (WGS) entry which is preliminary data.</text>
</comment>
<dbReference type="AlphaFoldDB" id="A0A4V2DDJ6"/>
<reference evidence="4 5" key="1">
    <citation type="submission" date="2019-02" db="EMBL/GenBank/DDBJ databases">
        <authorList>
            <person name="Li Y."/>
        </authorList>
    </citation>
    <scope>NUCLEOTIDE SEQUENCE [LARGE SCALE GENOMIC DNA]</scope>
    <source>
        <strain evidence="4 5">3-7</strain>
    </source>
</reference>
<proteinExistence type="inferred from homology"/>
<evidence type="ECO:0000256" key="2">
    <source>
        <dbReference type="ARBA" id="ARBA00022679"/>
    </source>
</evidence>
<dbReference type="Gene3D" id="2.115.10.20">
    <property type="entry name" value="Glycosyl hydrolase domain, family 43"/>
    <property type="match status" value="1"/>
</dbReference>
<dbReference type="CDD" id="cd18613">
    <property type="entry name" value="GH130"/>
    <property type="match status" value="1"/>
</dbReference>
<evidence type="ECO:0000313" key="5">
    <source>
        <dbReference type="Proteomes" id="UP000292085"/>
    </source>
</evidence>
<dbReference type="PANTHER" id="PTHR34106:SF4">
    <property type="entry name" value="BLL5143 PROTEIN"/>
    <property type="match status" value="1"/>
</dbReference>
<dbReference type="Proteomes" id="UP000292085">
    <property type="component" value="Unassembled WGS sequence"/>
</dbReference>
<dbReference type="InterPro" id="IPR023296">
    <property type="entry name" value="Glyco_hydro_beta-prop_sf"/>
</dbReference>
<sequence>MIHYPATIMPDPSRTIARPFVPGYPEGHGPADQSRADVIVARILALGERELDAELADISHSLDERHNEVEGMLMRRYEALAAELGIGAEINDRQRLLIGSYFTQEYSFEAAALFNPSAVLHPDQSDVPDGAVRFVMSLRAIGEGHVSSLSFRTAVWTPGGALDIDPVGPTTQPPVVEQGRDGDTTFVELHCGGSRVISETVLFPVTPSQRQGIEDVRMVRFVDDDGAATYYGTYTAFDGREARSEMLVGNDFHGFDMRLLRGDAVKNKGMALFPRRVGGRYAMLGRQDNENIWLLTSDDVFEWSGGVKVVEPRYPWEFVQMGNCGSPIETAEGWLVLTHGLGKVRNYAIGACLLDKNDPTRLLARTPKPILAPTEDQRDGYVPNVVYSCGALAVGRDILIPYAVADSFTAFAATTVDALLAAME</sequence>
<dbReference type="OrthoDB" id="9776657at2"/>
<evidence type="ECO:0000313" key="4">
    <source>
        <dbReference type="EMBL" id="RZF65218.1"/>
    </source>
</evidence>
<keyword evidence="1" id="KW-0328">Glycosyltransferase</keyword>
<keyword evidence="2" id="KW-0808">Transferase</keyword>
<dbReference type="InterPro" id="IPR007184">
    <property type="entry name" value="Mannoside_phosphorylase"/>
</dbReference>
<keyword evidence="5" id="KW-1185">Reference proteome</keyword>
<gene>
    <name evidence="4" type="ORF">EWE75_07570</name>
</gene>
<keyword evidence="4" id="KW-0326">Glycosidase</keyword>
<dbReference type="Pfam" id="PF04041">
    <property type="entry name" value="Glyco_hydro_130"/>
    <property type="match status" value="1"/>
</dbReference>
<evidence type="ECO:0000256" key="3">
    <source>
        <dbReference type="ARBA" id="ARBA00024356"/>
    </source>
</evidence>
<dbReference type="SUPFAM" id="SSF75005">
    <property type="entry name" value="Arabinanase/levansucrase/invertase"/>
    <property type="match status" value="1"/>
</dbReference>